<proteinExistence type="predicted"/>
<organism evidence="1 2">
    <name type="scientific">Sphaerospermopsis torques-reginae ITEP-024</name>
    <dbReference type="NCBI Taxonomy" id="984208"/>
    <lineage>
        <taxon>Bacteria</taxon>
        <taxon>Bacillati</taxon>
        <taxon>Cyanobacteriota</taxon>
        <taxon>Cyanophyceae</taxon>
        <taxon>Nostocales</taxon>
        <taxon>Aphanizomenonaceae</taxon>
        <taxon>Sphaerospermopsis</taxon>
        <taxon>Sphaerospermopsis torques-reginae</taxon>
    </lineage>
</organism>
<gene>
    <name evidence="1" type="ORF">K2F26_14135</name>
</gene>
<keyword evidence="2" id="KW-1185">Reference proteome</keyword>
<evidence type="ECO:0008006" key="3">
    <source>
        <dbReference type="Google" id="ProtNLM"/>
    </source>
</evidence>
<evidence type="ECO:0000313" key="2">
    <source>
        <dbReference type="Proteomes" id="UP000826540"/>
    </source>
</evidence>
<reference evidence="1 2" key="1">
    <citation type="journal article" date="2022" name="J. Am. Chem. Soc.">
        <title>Biosynthesis of Guanitoxin Enables Global Environmental Detection in Freshwater Cyanobacteria.</title>
        <authorList>
            <person name="Lima S.T."/>
            <person name="Fallon T.R."/>
            <person name="Cordoza J.L."/>
            <person name="Chekan J.R."/>
            <person name="Delbaje E."/>
            <person name="Hopiavuori A.R."/>
            <person name="Alvarenga D.O."/>
            <person name="Wood S.M."/>
            <person name="Luhavaya H."/>
            <person name="Baumgartner J.T."/>
            <person name="Dorr F.A."/>
            <person name="Etchegaray A."/>
            <person name="Pinto E."/>
            <person name="McKinnie S.M.K."/>
            <person name="Fiore M.F."/>
            <person name="Moore B.S."/>
        </authorList>
    </citation>
    <scope>NUCLEOTIDE SEQUENCE [LARGE SCALE GENOMIC DNA]</scope>
    <source>
        <strain evidence="1 2">ITEP-024</strain>
    </source>
</reference>
<dbReference type="EMBL" id="CP080598">
    <property type="protein sequence ID" value="QYX34215.1"/>
    <property type="molecule type" value="Genomic_DNA"/>
</dbReference>
<name>A0ABX8X678_9CYAN</name>
<protein>
    <recommendedName>
        <fullName evidence="3">PIN domain-containing protein</fullName>
    </recommendedName>
</protein>
<evidence type="ECO:0000313" key="1">
    <source>
        <dbReference type="EMBL" id="QYX34215.1"/>
    </source>
</evidence>
<sequence length="89" mass="10313">MLETIELLETRKEAIVLAQSFLDFQIMPQKAAEDALHIAIAVTNGINYLLTWNCKHIANAIIRREIERICRYQGYEPVIICTPEELIER</sequence>
<accession>A0ABX8X678</accession>
<dbReference type="Proteomes" id="UP000826540">
    <property type="component" value="Chromosome"/>
</dbReference>